<feature type="chain" id="PRO_5005199524" description="Heme haloperoxidase family profile domain-containing protein" evidence="8">
    <location>
        <begin position="22"/>
        <end position="453"/>
    </location>
</feature>
<dbReference type="Proteomes" id="UP000053573">
    <property type="component" value="Unassembled WGS sequence"/>
</dbReference>
<accession>A0A0H1BT75</accession>
<evidence type="ECO:0000313" key="10">
    <source>
        <dbReference type="EMBL" id="KLJ12296.1"/>
    </source>
</evidence>
<sequence>MKFSILPLALPLLGLDVLVNAFPSAENIARFNAEQSQKECPYSQLQAELKHKREKRLFFDTMKKPIEITGKHAFVPPNFESGDQRGPCPGLNALANHGYIPHNGVTTTAQVIFAINDVYGMGIDLATILGVLGTVWVGNPISLTPGFSIGGPTNQSENILNDLLGLIGTPQGLIGSHNLIESDSSNTRDDLYSTGNAHTLRMDKFMAWYNMSSEHPVGDYNMDIMARRAADRFQESKFENPYFYYGPITGLINRNAGYIFPGRLFRNHSRENPQGSLTKNIIKSFYGIYGEEDCLEYKEGWERIPDNWYRTPVDFGLIQFNLDIIDWVLKYPELASIGGNLGKIDTFAGLDLGNLTEGIANIGHVFEDNNLICFLLQIVKAFTPNSLSSTIATLEAPLKLVTETLNVPLLDLDCPALADLTKGGKPIWDVLKDTFPGSKEGRNSTLNSELSRP</sequence>
<evidence type="ECO:0000256" key="5">
    <source>
        <dbReference type="ARBA" id="ARBA00023002"/>
    </source>
</evidence>
<keyword evidence="8" id="KW-0732">Signal</keyword>
<feature type="signal peptide" evidence="8">
    <location>
        <begin position="1"/>
        <end position="21"/>
    </location>
</feature>
<comment type="caution">
    <text evidence="10">The sequence shown here is derived from an EMBL/GenBank/DDBJ whole genome shotgun (WGS) entry which is preliminary data.</text>
</comment>
<dbReference type="Pfam" id="PF01328">
    <property type="entry name" value="Peroxidase_2"/>
    <property type="match status" value="1"/>
</dbReference>
<keyword evidence="3" id="KW-0349">Heme</keyword>
<dbReference type="PROSITE" id="PS51405">
    <property type="entry name" value="HEME_HALOPEROXIDASE"/>
    <property type="match status" value="1"/>
</dbReference>
<evidence type="ECO:0000313" key="11">
    <source>
        <dbReference type="Proteomes" id="UP000053573"/>
    </source>
</evidence>
<evidence type="ECO:0000256" key="2">
    <source>
        <dbReference type="ARBA" id="ARBA00022559"/>
    </source>
</evidence>
<evidence type="ECO:0000256" key="4">
    <source>
        <dbReference type="ARBA" id="ARBA00022723"/>
    </source>
</evidence>
<evidence type="ECO:0000256" key="7">
    <source>
        <dbReference type="ARBA" id="ARBA00025795"/>
    </source>
</evidence>
<gene>
    <name evidence="10" type="ORF">EMPG_12639</name>
</gene>
<keyword evidence="4" id="KW-0479">Metal-binding</keyword>
<evidence type="ECO:0000256" key="8">
    <source>
        <dbReference type="SAM" id="SignalP"/>
    </source>
</evidence>
<dbReference type="STRING" id="2060906.A0A0H1BT75"/>
<proteinExistence type="inferred from homology"/>
<dbReference type="GO" id="GO:0004601">
    <property type="term" value="F:peroxidase activity"/>
    <property type="evidence" value="ECO:0007669"/>
    <property type="project" value="UniProtKB-KW"/>
</dbReference>
<reference evidence="11" key="1">
    <citation type="journal article" date="2015" name="PLoS Genet.">
        <title>The dynamic genome and transcriptome of the human fungal pathogen Blastomyces and close relative Emmonsia.</title>
        <authorList>
            <person name="Munoz J.F."/>
            <person name="Gauthier G.M."/>
            <person name="Desjardins C.A."/>
            <person name="Gallo J.E."/>
            <person name="Holder J."/>
            <person name="Sullivan T.D."/>
            <person name="Marty A.J."/>
            <person name="Carmen J.C."/>
            <person name="Chen Z."/>
            <person name="Ding L."/>
            <person name="Gujja S."/>
            <person name="Magrini V."/>
            <person name="Misas E."/>
            <person name="Mitreva M."/>
            <person name="Priest M."/>
            <person name="Saif S."/>
            <person name="Whiston E.A."/>
            <person name="Young S."/>
            <person name="Zeng Q."/>
            <person name="Goldman W.E."/>
            <person name="Mardis E.R."/>
            <person name="Taylor J.W."/>
            <person name="McEwen J.G."/>
            <person name="Clay O.K."/>
            <person name="Klein B.S."/>
            <person name="Cuomo C.A."/>
        </authorList>
    </citation>
    <scope>NUCLEOTIDE SEQUENCE [LARGE SCALE GENOMIC DNA]</scope>
    <source>
        <strain evidence="11">UAMH 139</strain>
    </source>
</reference>
<dbReference type="GO" id="GO:0046872">
    <property type="term" value="F:metal ion binding"/>
    <property type="evidence" value="ECO:0007669"/>
    <property type="project" value="UniProtKB-KW"/>
</dbReference>
<dbReference type="PANTHER" id="PTHR33577:SF16">
    <property type="entry name" value="HEME HALOPEROXIDASE FAMILY PROFILE DOMAIN-CONTAINING PROTEIN"/>
    <property type="match status" value="1"/>
</dbReference>
<dbReference type="PANTHER" id="PTHR33577">
    <property type="entry name" value="STERIGMATOCYSTIN BIOSYNTHESIS PEROXIDASE STCC-RELATED"/>
    <property type="match status" value="1"/>
</dbReference>
<keyword evidence="11" id="KW-1185">Reference proteome</keyword>
<organism evidence="10 11">
    <name type="scientific">Blastomyces silverae</name>
    <dbReference type="NCBI Taxonomy" id="2060906"/>
    <lineage>
        <taxon>Eukaryota</taxon>
        <taxon>Fungi</taxon>
        <taxon>Dikarya</taxon>
        <taxon>Ascomycota</taxon>
        <taxon>Pezizomycotina</taxon>
        <taxon>Eurotiomycetes</taxon>
        <taxon>Eurotiomycetidae</taxon>
        <taxon>Onygenales</taxon>
        <taxon>Ajellomycetaceae</taxon>
        <taxon>Blastomyces</taxon>
    </lineage>
</organism>
<name>A0A0H1BT75_9EURO</name>
<dbReference type="EMBL" id="LDEV01001030">
    <property type="protein sequence ID" value="KLJ12296.1"/>
    <property type="molecule type" value="Genomic_DNA"/>
</dbReference>
<keyword evidence="2" id="KW-0575">Peroxidase</keyword>
<dbReference type="Gene3D" id="1.10.489.10">
    <property type="entry name" value="Chloroperoxidase-like"/>
    <property type="match status" value="1"/>
</dbReference>
<dbReference type="OrthoDB" id="407298at2759"/>
<evidence type="ECO:0000256" key="6">
    <source>
        <dbReference type="ARBA" id="ARBA00023004"/>
    </source>
</evidence>
<protein>
    <recommendedName>
        <fullName evidence="9">Heme haloperoxidase family profile domain-containing protein</fullName>
    </recommendedName>
</protein>
<dbReference type="InterPro" id="IPR036851">
    <property type="entry name" value="Chloroperoxidase-like_sf"/>
</dbReference>
<comment type="similarity">
    <text evidence="7">Belongs to the chloroperoxidase family.</text>
</comment>
<evidence type="ECO:0000256" key="1">
    <source>
        <dbReference type="ARBA" id="ARBA00001970"/>
    </source>
</evidence>
<keyword evidence="6" id="KW-0408">Iron</keyword>
<keyword evidence="5" id="KW-0560">Oxidoreductase</keyword>
<comment type="cofactor">
    <cofactor evidence="1">
        <name>heme b</name>
        <dbReference type="ChEBI" id="CHEBI:60344"/>
    </cofactor>
</comment>
<evidence type="ECO:0000256" key="3">
    <source>
        <dbReference type="ARBA" id="ARBA00022617"/>
    </source>
</evidence>
<dbReference type="InterPro" id="IPR000028">
    <property type="entry name" value="Chloroperoxidase"/>
</dbReference>
<feature type="domain" description="Heme haloperoxidase family profile" evidence="9">
    <location>
        <begin position="70"/>
        <end position="322"/>
    </location>
</feature>
<evidence type="ECO:0000259" key="9">
    <source>
        <dbReference type="PROSITE" id="PS51405"/>
    </source>
</evidence>
<dbReference type="SUPFAM" id="SSF47571">
    <property type="entry name" value="Cloroperoxidase"/>
    <property type="match status" value="1"/>
</dbReference>
<dbReference type="AlphaFoldDB" id="A0A0H1BT75"/>